<dbReference type="OMA" id="QEYPTTE"/>
<dbReference type="Gene3D" id="3.40.50.200">
    <property type="entry name" value="Peptidase S8/S53 domain"/>
    <property type="match status" value="1"/>
</dbReference>
<dbReference type="AlphaFoldDB" id="A0A4Y7KWD9"/>
<proteinExistence type="inferred from homology"/>
<comment type="similarity">
    <text evidence="1 7">Belongs to the peptidase S8 family.</text>
</comment>
<dbReference type="Pfam" id="PF17766">
    <property type="entry name" value="fn3_6"/>
    <property type="match status" value="1"/>
</dbReference>
<protein>
    <recommendedName>
        <fullName evidence="14">Inhibitor I9 domain-containing protein</fullName>
    </recommendedName>
</protein>
<dbReference type="Pfam" id="PF05922">
    <property type="entry name" value="Inhibitor_I9"/>
    <property type="match status" value="1"/>
</dbReference>
<organism evidence="12 13">
    <name type="scientific">Papaver somniferum</name>
    <name type="common">Opium poppy</name>
    <dbReference type="NCBI Taxonomy" id="3469"/>
    <lineage>
        <taxon>Eukaryota</taxon>
        <taxon>Viridiplantae</taxon>
        <taxon>Streptophyta</taxon>
        <taxon>Embryophyta</taxon>
        <taxon>Tracheophyta</taxon>
        <taxon>Spermatophyta</taxon>
        <taxon>Magnoliopsida</taxon>
        <taxon>Ranunculales</taxon>
        <taxon>Papaveraceae</taxon>
        <taxon>Papaveroideae</taxon>
        <taxon>Papaver</taxon>
    </lineage>
</organism>
<dbReference type="Gene3D" id="3.50.30.30">
    <property type="match status" value="1"/>
</dbReference>
<feature type="non-terminal residue" evidence="12">
    <location>
        <position position="677"/>
    </location>
</feature>
<dbReference type="InterPro" id="IPR041469">
    <property type="entry name" value="Subtilisin-like_FN3"/>
</dbReference>
<gene>
    <name evidence="12" type="ORF">C5167_000480</name>
</gene>
<evidence type="ECO:0000259" key="10">
    <source>
        <dbReference type="Pfam" id="PF05922"/>
    </source>
</evidence>
<feature type="active site" description="Charge relay system" evidence="6 7">
    <location>
        <position position="141"/>
    </location>
</feature>
<feature type="domain" description="Peptidase S8/S53" evidence="9">
    <location>
        <begin position="133"/>
        <end position="591"/>
    </location>
</feature>
<evidence type="ECO:0008006" key="14">
    <source>
        <dbReference type="Google" id="ProtNLM"/>
    </source>
</evidence>
<dbReference type="InterPro" id="IPR010259">
    <property type="entry name" value="S8pro/Inhibitor_I9"/>
</dbReference>
<reference evidence="12 13" key="1">
    <citation type="journal article" date="2018" name="Science">
        <title>The opium poppy genome and morphinan production.</title>
        <authorList>
            <person name="Guo L."/>
            <person name="Winzer T."/>
            <person name="Yang X."/>
            <person name="Li Y."/>
            <person name="Ning Z."/>
            <person name="He Z."/>
            <person name="Teodor R."/>
            <person name="Lu Y."/>
            <person name="Bowser T.A."/>
            <person name="Graham I.A."/>
            <person name="Ye K."/>
        </authorList>
    </citation>
    <scope>NUCLEOTIDE SEQUENCE [LARGE SCALE GENOMIC DNA]</scope>
    <source>
        <strain evidence="13">cv. HN1</strain>
        <tissue evidence="12">Leaves</tissue>
    </source>
</reference>
<evidence type="ECO:0000313" key="13">
    <source>
        <dbReference type="Proteomes" id="UP000316621"/>
    </source>
</evidence>
<dbReference type="Gene3D" id="2.60.40.2310">
    <property type="match status" value="1"/>
</dbReference>
<dbReference type="InterPro" id="IPR045051">
    <property type="entry name" value="SBT"/>
</dbReference>
<feature type="active site" description="Charge relay system" evidence="6 7">
    <location>
        <position position="542"/>
    </location>
</feature>
<evidence type="ECO:0000256" key="8">
    <source>
        <dbReference type="SAM" id="SignalP"/>
    </source>
</evidence>
<keyword evidence="4 7" id="KW-0378">Hydrolase</keyword>
<dbReference type="Gene3D" id="3.30.70.80">
    <property type="entry name" value="Peptidase S8 propeptide/proteinase inhibitor I9"/>
    <property type="match status" value="1"/>
</dbReference>
<dbReference type="InterPro" id="IPR022398">
    <property type="entry name" value="Peptidase_S8_His-AS"/>
</dbReference>
<dbReference type="PROSITE" id="PS00138">
    <property type="entry name" value="SUBTILASE_SER"/>
    <property type="match status" value="1"/>
</dbReference>
<feature type="active site" description="Charge relay system" evidence="6 7">
    <location>
        <position position="210"/>
    </location>
</feature>
<evidence type="ECO:0000256" key="4">
    <source>
        <dbReference type="ARBA" id="ARBA00022801"/>
    </source>
</evidence>
<dbReference type="GO" id="GO:0004252">
    <property type="term" value="F:serine-type endopeptidase activity"/>
    <property type="evidence" value="ECO:0007669"/>
    <property type="project" value="UniProtKB-UniRule"/>
</dbReference>
<evidence type="ECO:0000259" key="9">
    <source>
        <dbReference type="Pfam" id="PF00082"/>
    </source>
</evidence>
<dbReference type="PROSITE" id="PS51892">
    <property type="entry name" value="SUBTILASE"/>
    <property type="match status" value="1"/>
</dbReference>
<dbReference type="CDD" id="cd02120">
    <property type="entry name" value="PA_subtilisin_like"/>
    <property type="match status" value="1"/>
</dbReference>
<dbReference type="Proteomes" id="UP000316621">
    <property type="component" value="Chromosome 9"/>
</dbReference>
<dbReference type="EMBL" id="CM010723">
    <property type="protein sequence ID" value="RZC76269.1"/>
    <property type="molecule type" value="Genomic_DNA"/>
</dbReference>
<feature type="chain" id="PRO_5021208253" description="Inhibitor I9 domain-containing protein" evidence="8">
    <location>
        <begin position="24"/>
        <end position="677"/>
    </location>
</feature>
<feature type="domain" description="Subtilisin-like protease fibronectin type-III" evidence="11">
    <location>
        <begin position="633"/>
        <end position="677"/>
    </location>
</feature>
<feature type="signal peptide" evidence="8">
    <location>
        <begin position="1"/>
        <end position="23"/>
    </location>
</feature>
<evidence type="ECO:0000256" key="5">
    <source>
        <dbReference type="ARBA" id="ARBA00022825"/>
    </source>
</evidence>
<dbReference type="InterPro" id="IPR000209">
    <property type="entry name" value="Peptidase_S8/S53_dom"/>
</dbReference>
<dbReference type="PANTHER" id="PTHR10795">
    <property type="entry name" value="PROPROTEIN CONVERTASE SUBTILISIN/KEXIN"/>
    <property type="match status" value="1"/>
</dbReference>
<accession>A0A4Y7KWD9</accession>
<dbReference type="SUPFAM" id="SSF52743">
    <property type="entry name" value="Subtilisin-like"/>
    <property type="match status" value="1"/>
</dbReference>
<sequence length="677" mass="72658">MNKLIITTLALLLMFMYVVTNEATSITKKHYIIYMGEHSYPDSDLVISSNHDLLASVTGSTRQAKQAAIHHYSKSFRGFSATLTAEQAQQLRETESVISVFESKIHKLHTTHSWDFLGVEAVPRNNANIESKSDVIVGVIDSGVWPESESFNDDGLGPVPRDSRENVLLEISLQKIIGARYYFKGIEELDGPLEPQTKTFFQSALDSDGHGTHVASTIAGSVVNNVSLFGMASGTARGGMPNARLAIYKACWFGSCSDVDILLAFDDAIHDGVDIISLSLGSDFPDPSFFIDVISIGSFHAFQKGILVSASAGNSFLPSTATNVSPWILTVAASSIDRDFFSNVYLGNSKILQGTSLNPLKMDKYYGIISATSAAATGVSPNNASFCTNNTLDHDLSKGKIVVCTIETVADSRRKKAIVVRDGGGVGMILIDPLLADVGFQLVIPETLIGQIEALVLQEYPTTEKNPTGKINPTTTMFKTSPSPAMAVFSSMGPNVITPDIPKVFNPDITAPGVNILAAWSPVAIDETGGRSTDYNIISGTSMSCPHISAVAANIKSYRRSWSPSAIKSAIMTTATVMDSTLKPILRYPFGTPTTPFDFGSGHVNPVAALDPGLIYDYGADDILNFLCGTGANLLRTVKYYGNGPTVFKPFVESPSGVKVTVSPHKLKFKEAGEKMS</sequence>
<evidence type="ECO:0000256" key="2">
    <source>
        <dbReference type="ARBA" id="ARBA00022670"/>
    </source>
</evidence>
<dbReference type="FunFam" id="3.30.70.80:FF:000002">
    <property type="entry name" value="Subtilisin-like protease SBT5.3"/>
    <property type="match status" value="1"/>
</dbReference>
<dbReference type="Pfam" id="PF00082">
    <property type="entry name" value="Peptidase_S8"/>
    <property type="match status" value="1"/>
</dbReference>
<evidence type="ECO:0000256" key="7">
    <source>
        <dbReference type="PROSITE-ProRule" id="PRU01240"/>
    </source>
</evidence>
<evidence type="ECO:0000256" key="6">
    <source>
        <dbReference type="PIRSR" id="PIRSR615500-1"/>
    </source>
</evidence>
<dbReference type="Gramene" id="RZC76269">
    <property type="protein sequence ID" value="RZC76269"/>
    <property type="gene ID" value="C5167_000480"/>
</dbReference>
<evidence type="ECO:0000259" key="11">
    <source>
        <dbReference type="Pfam" id="PF17766"/>
    </source>
</evidence>
<evidence type="ECO:0000313" key="12">
    <source>
        <dbReference type="EMBL" id="RZC76269.1"/>
    </source>
</evidence>
<dbReference type="PROSITE" id="PS00137">
    <property type="entry name" value="SUBTILASE_HIS"/>
    <property type="match status" value="1"/>
</dbReference>
<evidence type="ECO:0000256" key="3">
    <source>
        <dbReference type="ARBA" id="ARBA00022729"/>
    </source>
</evidence>
<dbReference type="GO" id="GO:0006508">
    <property type="term" value="P:proteolysis"/>
    <property type="evidence" value="ECO:0007669"/>
    <property type="project" value="UniProtKB-KW"/>
</dbReference>
<evidence type="ECO:0000256" key="1">
    <source>
        <dbReference type="ARBA" id="ARBA00011073"/>
    </source>
</evidence>
<keyword evidence="13" id="KW-1185">Reference proteome</keyword>
<keyword evidence="3 8" id="KW-0732">Signal</keyword>
<dbReference type="InterPro" id="IPR015500">
    <property type="entry name" value="Peptidase_S8_subtilisin-rel"/>
</dbReference>
<dbReference type="CDD" id="cd04852">
    <property type="entry name" value="Peptidases_S8_3"/>
    <property type="match status" value="1"/>
</dbReference>
<dbReference type="InterPro" id="IPR036852">
    <property type="entry name" value="Peptidase_S8/S53_dom_sf"/>
</dbReference>
<dbReference type="InterPro" id="IPR037045">
    <property type="entry name" value="S8pro/Inhibitor_I9_sf"/>
</dbReference>
<keyword evidence="2 7" id="KW-0645">Protease</keyword>
<dbReference type="PRINTS" id="PR00723">
    <property type="entry name" value="SUBTILISIN"/>
</dbReference>
<keyword evidence="5 7" id="KW-0720">Serine protease</keyword>
<dbReference type="STRING" id="3469.A0A4Y7KWD9"/>
<name>A0A4Y7KWD9_PAPSO</name>
<dbReference type="InterPro" id="IPR034197">
    <property type="entry name" value="Peptidases_S8_3"/>
</dbReference>
<feature type="domain" description="Inhibitor I9" evidence="10">
    <location>
        <begin position="31"/>
        <end position="109"/>
    </location>
</feature>
<dbReference type="InterPro" id="IPR023828">
    <property type="entry name" value="Peptidase_S8_Ser-AS"/>
</dbReference>